<organism evidence="1 2">
    <name type="scientific">Camellia lanceoleosa</name>
    <dbReference type="NCBI Taxonomy" id="1840588"/>
    <lineage>
        <taxon>Eukaryota</taxon>
        <taxon>Viridiplantae</taxon>
        <taxon>Streptophyta</taxon>
        <taxon>Embryophyta</taxon>
        <taxon>Tracheophyta</taxon>
        <taxon>Spermatophyta</taxon>
        <taxon>Magnoliopsida</taxon>
        <taxon>eudicotyledons</taxon>
        <taxon>Gunneridae</taxon>
        <taxon>Pentapetalae</taxon>
        <taxon>asterids</taxon>
        <taxon>Ericales</taxon>
        <taxon>Theaceae</taxon>
        <taxon>Camellia</taxon>
    </lineage>
</organism>
<protein>
    <submittedName>
        <fullName evidence="1">Dehydration-responsive element-binding protein 1C</fullName>
    </submittedName>
</protein>
<name>A0ACC0FW11_9ERIC</name>
<gene>
    <name evidence="1" type="ORF">LOK49_LG12G01731</name>
</gene>
<keyword evidence="2" id="KW-1185">Reference proteome</keyword>
<comment type="caution">
    <text evidence="1">The sequence shown here is derived from an EMBL/GenBank/DDBJ whole genome shotgun (WGS) entry which is preliminary data.</text>
</comment>
<sequence length="239" mass="26384">MNIEEDTLFSPSSSSDVVANNPSTPSSSSTNVPPISHKRKAGRKKFRETRHPIYSGVRRKNGKKWVCEIREPIKKSRIWLGTFLSPEMAARAHAVAVLALRGEMTKLNFSDSARVLPRAKSSSARDIQMAILEATRAFQSSSTSSPFNSLRNTNLRPSSISLSSKEILGSTKLATCAITVSDKVLDSSKELFVDEEALFNMPGLLDSMAEGLMLTPPALKRGFNWDGTECDMDMTLWRD</sequence>
<dbReference type="EMBL" id="CM045770">
    <property type="protein sequence ID" value="KAI7991566.1"/>
    <property type="molecule type" value="Genomic_DNA"/>
</dbReference>
<proteinExistence type="predicted"/>
<evidence type="ECO:0000313" key="1">
    <source>
        <dbReference type="EMBL" id="KAI7991566.1"/>
    </source>
</evidence>
<evidence type="ECO:0000313" key="2">
    <source>
        <dbReference type="Proteomes" id="UP001060215"/>
    </source>
</evidence>
<dbReference type="Proteomes" id="UP001060215">
    <property type="component" value="Chromosome 13"/>
</dbReference>
<reference evidence="1 2" key="1">
    <citation type="journal article" date="2022" name="Plant J.">
        <title>Chromosome-level genome of Camellia lanceoleosa provides a valuable resource for understanding genome evolution and self-incompatibility.</title>
        <authorList>
            <person name="Gong W."/>
            <person name="Xiao S."/>
            <person name="Wang L."/>
            <person name="Liao Z."/>
            <person name="Chang Y."/>
            <person name="Mo W."/>
            <person name="Hu G."/>
            <person name="Li W."/>
            <person name="Zhao G."/>
            <person name="Zhu H."/>
            <person name="Hu X."/>
            <person name="Ji K."/>
            <person name="Xiang X."/>
            <person name="Song Q."/>
            <person name="Yuan D."/>
            <person name="Jin S."/>
            <person name="Zhang L."/>
        </authorList>
    </citation>
    <scope>NUCLEOTIDE SEQUENCE [LARGE SCALE GENOMIC DNA]</scope>
    <source>
        <strain evidence="1">SQ_2022a</strain>
    </source>
</reference>
<accession>A0ACC0FW11</accession>